<dbReference type="Proteomes" id="UP000078595">
    <property type="component" value="Chromosome 2"/>
</dbReference>
<gene>
    <name evidence="2" type="ORF">I303_02218</name>
    <name evidence="3" type="ORF">I303_101646</name>
</gene>
<dbReference type="EMBL" id="KI894028">
    <property type="protein sequence ID" value="OBR88002.1"/>
    <property type="molecule type" value="Genomic_DNA"/>
</dbReference>
<accession>A0A1A6AD61</accession>
<evidence type="ECO:0000313" key="2">
    <source>
        <dbReference type="EMBL" id="OBR88002.1"/>
    </source>
</evidence>
<organism evidence="2">
    <name type="scientific">Kwoniella dejecticola CBS 10117</name>
    <dbReference type="NCBI Taxonomy" id="1296121"/>
    <lineage>
        <taxon>Eukaryota</taxon>
        <taxon>Fungi</taxon>
        <taxon>Dikarya</taxon>
        <taxon>Basidiomycota</taxon>
        <taxon>Agaricomycotina</taxon>
        <taxon>Tremellomycetes</taxon>
        <taxon>Tremellales</taxon>
        <taxon>Cryptococcaceae</taxon>
        <taxon>Kwoniella</taxon>
    </lineage>
</organism>
<feature type="compositionally biased region" description="Polar residues" evidence="1">
    <location>
        <begin position="128"/>
        <end position="140"/>
    </location>
</feature>
<dbReference type="GeneID" id="28965917"/>
<feature type="compositionally biased region" description="Polar residues" evidence="1">
    <location>
        <begin position="149"/>
        <end position="164"/>
    </location>
</feature>
<dbReference type="OrthoDB" id="10442496at2759"/>
<dbReference type="VEuPathDB" id="FungiDB:I303_02218"/>
<reference evidence="2" key="1">
    <citation type="submission" date="2013-07" db="EMBL/GenBank/DDBJ databases">
        <title>The Genome Sequence of Cryptococcus dejecticola CBS10117.</title>
        <authorList>
            <consortium name="The Broad Institute Genome Sequencing Platform"/>
            <person name="Cuomo C."/>
            <person name="Litvintseva A."/>
            <person name="Chen Y."/>
            <person name="Heitman J."/>
            <person name="Sun S."/>
            <person name="Springer D."/>
            <person name="Dromer F."/>
            <person name="Young S.K."/>
            <person name="Zeng Q."/>
            <person name="Gargeya S."/>
            <person name="Fitzgerald M."/>
            <person name="Abouelleil A."/>
            <person name="Alvarado L."/>
            <person name="Berlin A.M."/>
            <person name="Chapman S.B."/>
            <person name="Dewar J."/>
            <person name="Goldberg J."/>
            <person name="Griggs A."/>
            <person name="Gujja S."/>
            <person name="Hansen M."/>
            <person name="Howarth C."/>
            <person name="Imamovic A."/>
            <person name="Larimer J."/>
            <person name="McCowan C."/>
            <person name="Murphy C."/>
            <person name="Pearson M."/>
            <person name="Priest M."/>
            <person name="Roberts A."/>
            <person name="Saif S."/>
            <person name="Shea T."/>
            <person name="Sykes S."/>
            <person name="Wortman J."/>
            <person name="Nusbaum C."/>
            <person name="Birren B."/>
        </authorList>
    </citation>
    <scope>NUCLEOTIDE SEQUENCE [LARGE SCALE GENOMIC DNA]</scope>
    <source>
        <strain evidence="2">CBS 10117</strain>
    </source>
</reference>
<dbReference type="RefSeq" id="XP_018265844.1">
    <property type="nucleotide sequence ID" value="XM_018405563.1"/>
</dbReference>
<dbReference type="KEGG" id="kdj:28965917"/>
<name>A0A1A6AD61_9TREE</name>
<feature type="region of interest" description="Disordered" evidence="1">
    <location>
        <begin position="88"/>
        <end position="177"/>
    </location>
</feature>
<evidence type="ECO:0000256" key="1">
    <source>
        <dbReference type="SAM" id="MobiDB-lite"/>
    </source>
</evidence>
<dbReference type="EMBL" id="CP144531">
    <property type="protein sequence ID" value="WWC59098.1"/>
    <property type="molecule type" value="Genomic_DNA"/>
</dbReference>
<reference evidence="3" key="2">
    <citation type="submission" date="2013-07" db="EMBL/GenBank/DDBJ databases">
        <authorList>
            <consortium name="The Broad Institute Genome Sequencing Platform"/>
            <person name="Cuomo C."/>
            <person name="Litvintseva A."/>
            <person name="Chen Y."/>
            <person name="Heitman J."/>
            <person name="Sun S."/>
            <person name="Springer D."/>
            <person name="Dromer F."/>
            <person name="Young S.K."/>
            <person name="Zeng Q."/>
            <person name="Gargeya S."/>
            <person name="Fitzgerald M."/>
            <person name="Abouelleil A."/>
            <person name="Alvarado L."/>
            <person name="Berlin A.M."/>
            <person name="Chapman S.B."/>
            <person name="Dewar J."/>
            <person name="Goldberg J."/>
            <person name="Griggs A."/>
            <person name="Gujja S."/>
            <person name="Hansen M."/>
            <person name="Howarth C."/>
            <person name="Imamovic A."/>
            <person name="Larimer J."/>
            <person name="McCowan C."/>
            <person name="Murphy C."/>
            <person name="Pearson M."/>
            <person name="Priest M."/>
            <person name="Roberts A."/>
            <person name="Saif S."/>
            <person name="Shea T."/>
            <person name="Sykes S."/>
            <person name="Wortman J."/>
            <person name="Nusbaum C."/>
            <person name="Birren B."/>
        </authorList>
    </citation>
    <scope>NUCLEOTIDE SEQUENCE</scope>
    <source>
        <strain evidence="3">CBS 10117</strain>
    </source>
</reference>
<reference evidence="3" key="3">
    <citation type="submission" date="2024-02" db="EMBL/GenBank/DDBJ databases">
        <title>Comparative genomics of Cryptococcus and Kwoniella reveals pathogenesis evolution and contrasting modes of karyotype evolution via chromosome fusion or intercentromeric recombination.</title>
        <authorList>
            <person name="Coelho M.A."/>
            <person name="David-Palma M."/>
            <person name="Shea T."/>
            <person name="Bowers K."/>
            <person name="McGinley-Smith S."/>
            <person name="Mohammad A.W."/>
            <person name="Gnirke A."/>
            <person name="Yurkov A.M."/>
            <person name="Nowrousian M."/>
            <person name="Sun S."/>
            <person name="Cuomo C.A."/>
            <person name="Heitman J."/>
        </authorList>
    </citation>
    <scope>NUCLEOTIDE SEQUENCE</scope>
    <source>
        <strain evidence="3">CBS 10117</strain>
    </source>
</reference>
<feature type="compositionally biased region" description="Low complexity" evidence="1">
    <location>
        <begin position="88"/>
        <end position="106"/>
    </location>
</feature>
<protein>
    <submittedName>
        <fullName evidence="2">Uncharacterized protein</fullName>
    </submittedName>
</protein>
<sequence length="283" mass="31330">MPPKAIYQVFQERTLPISSWDPAGGNEIWVDVMETCSTYKAAKQYIKDFFEGQWDERYFWVDTDDEKDGHSEIKAQFDEEDMRLWSAKEAAAPSAKATSAQKATAKGRTKTTSVAAPTPKSLAVGSKRPTQTARKQTANSTEDRKALLSTATTQREGSTSQTTAKGKGKGTPRQSLADPILGNIQKTGNQGNVGLGDGTSVHLLMEEHIYPRKRKNNVVAVHNSFDLAKRADRRFIAEGGFGDANMWNNYQMMDTDKGFEMKADGAKGVHHKIWIESHAVKSQ</sequence>
<keyword evidence="4" id="KW-1185">Reference proteome</keyword>
<evidence type="ECO:0000313" key="4">
    <source>
        <dbReference type="Proteomes" id="UP000078595"/>
    </source>
</evidence>
<evidence type="ECO:0000313" key="3">
    <source>
        <dbReference type="EMBL" id="WWC59098.1"/>
    </source>
</evidence>
<dbReference type="AlphaFoldDB" id="A0A1A6AD61"/>
<proteinExistence type="predicted"/>